<dbReference type="EMBL" id="JAUSUG010000022">
    <property type="protein sequence ID" value="MDQ0257018.1"/>
    <property type="molecule type" value="Genomic_DNA"/>
</dbReference>
<dbReference type="InterPro" id="IPR014940">
    <property type="entry name" value="BAAT_C"/>
</dbReference>
<evidence type="ECO:0000259" key="3">
    <source>
        <dbReference type="Pfam" id="PF08840"/>
    </source>
</evidence>
<dbReference type="InterPro" id="IPR016662">
    <property type="entry name" value="Acyl-CoA_thioEstase_long-chain"/>
</dbReference>
<comment type="caution">
    <text evidence="4">The sequence shown here is derived from an EMBL/GenBank/DDBJ whole genome shotgun (WGS) entry which is preliminary data.</text>
</comment>
<organism evidence="4 5">
    <name type="scientific">Evansella vedderi</name>
    <dbReference type="NCBI Taxonomy" id="38282"/>
    <lineage>
        <taxon>Bacteria</taxon>
        <taxon>Bacillati</taxon>
        <taxon>Bacillota</taxon>
        <taxon>Bacilli</taxon>
        <taxon>Bacillales</taxon>
        <taxon>Bacillaceae</taxon>
        <taxon>Evansella</taxon>
    </lineage>
</organism>
<dbReference type="RefSeq" id="WP_307330074.1">
    <property type="nucleotide sequence ID" value="NZ_JAUSUG010000022.1"/>
</dbReference>
<reference evidence="4 5" key="1">
    <citation type="submission" date="2023-07" db="EMBL/GenBank/DDBJ databases">
        <title>Genomic Encyclopedia of Type Strains, Phase IV (KMG-IV): sequencing the most valuable type-strain genomes for metagenomic binning, comparative biology and taxonomic classification.</title>
        <authorList>
            <person name="Goeker M."/>
        </authorList>
    </citation>
    <scope>NUCLEOTIDE SEQUENCE [LARGE SCALE GENOMIC DNA]</scope>
    <source>
        <strain evidence="4 5">DSM 9768</strain>
    </source>
</reference>
<dbReference type="Gene3D" id="2.60.40.2240">
    <property type="entry name" value="Acyl-CoA thioester hydrolase/BAAT N-terminal domain"/>
    <property type="match status" value="1"/>
</dbReference>
<dbReference type="GO" id="GO:0016787">
    <property type="term" value="F:hydrolase activity"/>
    <property type="evidence" value="ECO:0007669"/>
    <property type="project" value="UniProtKB-KW"/>
</dbReference>
<sequence>MKCFLYPDIGRVDEALQLHMDGLEPKETVTITMTMVNDVSGLWSSKMTTEADVNGKLLIGDHGNNGKNIFTELIWGLRPADSQTSKPMPADDTQPITLHIDLESTISQRKEARTVTRLFKEDYVLEESIHAEEINGIFYYPQNKRKLPSIILLGGLDGIAPNQTAALLASHGYGVLSLDYLGQPNQQELLSEVPIEQVHQAVDWLKHHPKADKEKILIFGSSKGAELALLAASKNKDIKGVIAYSPSQYVFQGLDLKRKKSSWSEQEKEVPYVPFSYTIGDFLKIIKSRFSKVEIDFSNIYKRSIEKYEQKDNRAAEIPVERIGGPILFVSGDEDALWPSVQMTEQMLNRLQKHSFPFDIKHLTYKQAGHILVQPYLPSLPENGETASYGGTPMENAISGESAWKETLKFIKEHFPPARIPTESIPFQVSGR</sequence>
<feature type="domain" description="Acyl-CoA thioester hydrolase/bile acid-CoA amino acid N-acetyltransferase" evidence="2">
    <location>
        <begin position="13"/>
        <end position="129"/>
    </location>
</feature>
<dbReference type="SUPFAM" id="SSF53474">
    <property type="entry name" value="alpha/beta-Hydrolases"/>
    <property type="match status" value="1"/>
</dbReference>
<accession>A0ABU0A2W4</accession>
<comment type="similarity">
    <text evidence="1">Belongs to the C/M/P thioester hydrolase family.</text>
</comment>
<dbReference type="InterPro" id="IPR042490">
    <property type="entry name" value="Thio_Ohase/BAAT_N"/>
</dbReference>
<keyword evidence="4" id="KW-0378">Hydrolase</keyword>
<evidence type="ECO:0000256" key="1">
    <source>
        <dbReference type="ARBA" id="ARBA00006538"/>
    </source>
</evidence>
<dbReference type="Gene3D" id="3.40.50.1820">
    <property type="entry name" value="alpha/beta hydrolase"/>
    <property type="match status" value="1"/>
</dbReference>
<keyword evidence="5" id="KW-1185">Reference proteome</keyword>
<name>A0ABU0A2W4_9BACI</name>
<feature type="domain" description="BAAT/Acyl-CoA thioester hydrolase C-terminal" evidence="3">
    <location>
        <begin position="195"/>
        <end position="415"/>
    </location>
</feature>
<gene>
    <name evidence="4" type="ORF">J2S74_004463</name>
</gene>
<evidence type="ECO:0000313" key="5">
    <source>
        <dbReference type="Proteomes" id="UP001230005"/>
    </source>
</evidence>
<dbReference type="PANTHER" id="PTHR10824:SF4">
    <property type="entry name" value="ACYL-COENZYME A THIOESTERASE 1-LIKE"/>
    <property type="match status" value="1"/>
</dbReference>
<evidence type="ECO:0000259" key="2">
    <source>
        <dbReference type="Pfam" id="PF04775"/>
    </source>
</evidence>
<dbReference type="PIRSF" id="PIRSF016521">
    <property type="entry name" value="Acyl-CoA_hydro"/>
    <property type="match status" value="1"/>
</dbReference>
<dbReference type="Pfam" id="PF04775">
    <property type="entry name" value="Bile_Hydr_Trans"/>
    <property type="match status" value="1"/>
</dbReference>
<dbReference type="Proteomes" id="UP001230005">
    <property type="component" value="Unassembled WGS sequence"/>
</dbReference>
<protein>
    <submittedName>
        <fullName evidence="4">Dienelactone hydrolase</fullName>
    </submittedName>
</protein>
<dbReference type="InterPro" id="IPR029058">
    <property type="entry name" value="AB_hydrolase_fold"/>
</dbReference>
<evidence type="ECO:0000313" key="4">
    <source>
        <dbReference type="EMBL" id="MDQ0257018.1"/>
    </source>
</evidence>
<dbReference type="PANTHER" id="PTHR10824">
    <property type="entry name" value="ACYL-COENZYME A THIOESTERASE-RELATED"/>
    <property type="match status" value="1"/>
</dbReference>
<dbReference type="InterPro" id="IPR006862">
    <property type="entry name" value="Thio_Ohase/aa_AcTrfase"/>
</dbReference>
<dbReference type="Pfam" id="PF08840">
    <property type="entry name" value="BAAT_C"/>
    <property type="match status" value="1"/>
</dbReference>
<proteinExistence type="inferred from homology"/>